<organism evidence="2 3">
    <name type="scientific">Trichoderma gamsii</name>
    <dbReference type="NCBI Taxonomy" id="398673"/>
    <lineage>
        <taxon>Eukaryota</taxon>
        <taxon>Fungi</taxon>
        <taxon>Dikarya</taxon>
        <taxon>Ascomycota</taxon>
        <taxon>Pezizomycotina</taxon>
        <taxon>Sordariomycetes</taxon>
        <taxon>Hypocreomycetidae</taxon>
        <taxon>Hypocreales</taxon>
        <taxon>Hypocreaceae</taxon>
        <taxon>Trichoderma</taxon>
    </lineage>
</organism>
<dbReference type="Proteomes" id="UP000054821">
    <property type="component" value="Unassembled WGS sequence"/>
</dbReference>
<sequence>MAEYQQYTKNLPRLLLCFNSTLAAVAARFGPLRRAGCWYMETQSTIHLPGREPSTPLCQDPTQRSFSPTWV</sequence>
<name>A0A2P4ZV82_9HYPO</name>
<feature type="compositionally biased region" description="Polar residues" evidence="1">
    <location>
        <begin position="56"/>
        <end position="71"/>
    </location>
</feature>
<evidence type="ECO:0000313" key="3">
    <source>
        <dbReference type="Proteomes" id="UP000054821"/>
    </source>
</evidence>
<dbReference type="EMBL" id="JPDN02000007">
    <property type="protein sequence ID" value="PON28199.1"/>
    <property type="molecule type" value="Genomic_DNA"/>
</dbReference>
<feature type="region of interest" description="Disordered" evidence="1">
    <location>
        <begin position="49"/>
        <end position="71"/>
    </location>
</feature>
<proteinExistence type="predicted"/>
<protein>
    <submittedName>
        <fullName evidence="2">Uncharacterized protein</fullName>
    </submittedName>
</protein>
<dbReference type="AlphaFoldDB" id="A0A2P4ZV82"/>
<evidence type="ECO:0000313" key="2">
    <source>
        <dbReference type="EMBL" id="PON28199.1"/>
    </source>
</evidence>
<keyword evidence="3" id="KW-1185">Reference proteome</keyword>
<dbReference type="GeneID" id="36347418"/>
<dbReference type="RefSeq" id="XP_024406163.1">
    <property type="nucleotide sequence ID" value="XM_024549048.1"/>
</dbReference>
<evidence type="ECO:0000256" key="1">
    <source>
        <dbReference type="SAM" id="MobiDB-lite"/>
    </source>
</evidence>
<gene>
    <name evidence="2" type="ORF">TGAM01_v202693</name>
</gene>
<reference evidence="2 3" key="1">
    <citation type="journal article" date="2016" name="Genome Announc.">
        <title>Draft Whole-Genome Sequence of Trichoderma gamsii T6085, a Promising Biocontrol Agent of Fusarium Head Blight on Wheat.</title>
        <authorList>
            <person name="Baroncelli R."/>
            <person name="Zapparata A."/>
            <person name="Piaggeschi G."/>
            <person name="Sarrocco S."/>
            <person name="Vannacci G."/>
        </authorList>
    </citation>
    <scope>NUCLEOTIDE SEQUENCE [LARGE SCALE GENOMIC DNA]</scope>
    <source>
        <strain evidence="2 3">T6085</strain>
    </source>
</reference>
<accession>A0A2P4ZV82</accession>
<comment type="caution">
    <text evidence="2">The sequence shown here is derived from an EMBL/GenBank/DDBJ whole genome shotgun (WGS) entry which is preliminary data.</text>
</comment>